<dbReference type="SUPFAM" id="SSF57933">
    <property type="entry name" value="TAZ domain"/>
    <property type="match status" value="1"/>
</dbReference>
<keyword evidence="7" id="KW-0156">Chromatin regulator</keyword>
<keyword evidence="9" id="KW-0804">Transcription</keyword>
<name>A0ABD0KFV9_9CAEN</name>
<dbReference type="PROSITE" id="PS50134">
    <property type="entry name" value="ZF_TAZ"/>
    <property type="match status" value="1"/>
</dbReference>
<dbReference type="InterPro" id="IPR013178">
    <property type="entry name" value="Histone_AcTrfase_Rtt109/CBP"/>
</dbReference>
<keyword evidence="10" id="KW-0539">Nucleus</keyword>
<feature type="compositionally biased region" description="Basic and acidic residues" evidence="13">
    <location>
        <begin position="1"/>
        <end position="10"/>
    </location>
</feature>
<evidence type="ECO:0000313" key="15">
    <source>
        <dbReference type="EMBL" id="KAK7485942.1"/>
    </source>
</evidence>
<evidence type="ECO:0000256" key="3">
    <source>
        <dbReference type="ARBA" id="ARBA00022679"/>
    </source>
</evidence>
<keyword evidence="3" id="KW-0808">Transferase</keyword>
<dbReference type="SMART" id="SM00551">
    <property type="entry name" value="ZnF_TAZ"/>
    <property type="match status" value="1"/>
</dbReference>
<dbReference type="InterPro" id="IPR000197">
    <property type="entry name" value="Znf_TAZ"/>
</dbReference>
<accession>A0ABD0KFV9</accession>
<keyword evidence="5 12" id="KW-0863">Zinc-finger</keyword>
<protein>
    <recommendedName>
        <fullName evidence="2">histone acetyltransferase</fullName>
        <ecNumber evidence="2">2.3.1.48</ecNumber>
    </recommendedName>
</protein>
<dbReference type="GO" id="GO:0004402">
    <property type="term" value="F:histone acetyltransferase activity"/>
    <property type="evidence" value="ECO:0007669"/>
    <property type="project" value="UniProtKB-ARBA"/>
</dbReference>
<dbReference type="InterPro" id="IPR035898">
    <property type="entry name" value="TAZ_dom_sf"/>
</dbReference>
<evidence type="ECO:0000256" key="10">
    <source>
        <dbReference type="ARBA" id="ARBA00023242"/>
    </source>
</evidence>
<reference evidence="15 16" key="1">
    <citation type="journal article" date="2023" name="Sci. Data">
        <title>Genome assembly of the Korean intertidal mud-creeper Batillaria attramentaria.</title>
        <authorList>
            <person name="Patra A.K."/>
            <person name="Ho P.T."/>
            <person name="Jun S."/>
            <person name="Lee S.J."/>
            <person name="Kim Y."/>
            <person name="Won Y.J."/>
        </authorList>
    </citation>
    <scope>NUCLEOTIDE SEQUENCE [LARGE SCALE GENOMIC DNA]</scope>
    <source>
        <strain evidence="15">Wonlab-2016</strain>
    </source>
</reference>
<evidence type="ECO:0000256" key="12">
    <source>
        <dbReference type="PROSITE-ProRule" id="PRU00203"/>
    </source>
</evidence>
<evidence type="ECO:0000256" key="8">
    <source>
        <dbReference type="ARBA" id="ARBA00023015"/>
    </source>
</evidence>
<comment type="catalytic activity">
    <reaction evidence="11">
        <text>L-lysyl-[protein] + acetyl-CoA = N(6)-acetyl-L-lysyl-[protein] + CoA + H(+)</text>
        <dbReference type="Rhea" id="RHEA:45948"/>
        <dbReference type="Rhea" id="RHEA-COMP:9752"/>
        <dbReference type="Rhea" id="RHEA-COMP:10731"/>
        <dbReference type="ChEBI" id="CHEBI:15378"/>
        <dbReference type="ChEBI" id="CHEBI:29969"/>
        <dbReference type="ChEBI" id="CHEBI:57287"/>
        <dbReference type="ChEBI" id="CHEBI:57288"/>
        <dbReference type="ChEBI" id="CHEBI:61930"/>
        <dbReference type="EC" id="2.3.1.48"/>
    </reaction>
</comment>
<feature type="region of interest" description="Disordered" evidence="13">
    <location>
        <begin position="1"/>
        <end position="36"/>
    </location>
</feature>
<evidence type="ECO:0000256" key="13">
    <source>
        <dbReference type="SAM" id="MobiDB-lite"/>
    </source>
</evidence>
<comment type="caution">
    <text evidence="15">The sequence shown here is derived from an EMBL/GenBank/DDBJ whole genome shotgun (WGS) entry which is preliminary data.</text>
</comment>
<dbReference type="GO" id="GO:0008270">
    <property type="term" value="F:zinc ion binding"/>
    <property type="evidence" value="ECO:0007669"/>
    <property type="project" value="UniProtKB-KW"/>
</dbReference>
<evidence type="ECO:0000256" key="7">
    <source>
        <dbReference type="ARBA" id="ARBA00022853"/>
    </source>
</evidence>
<evidence type="ECO:0000256" key="2">
    <source>
        <dbReference type="ARBA" id="ARBA00013184"/>
    </source>
</evidence>
<dbReference type="AlphaFoldDB" id="A0ABD0KFV9"/>
<evidence type="ECO:0000256" key="4">
    <source>
        <dbReference type="ARBA" id="ARBA00022723"/>
    </source>
</evidence>
<evidence type="ECO:0000313" key="16">
    <source>
        <dbReference type="Proteomes" id="UP001519460"/>
    </source>
</evidence>
<evidence type="ECO:0000259" key="14">
    <source>
        <dbReference type="PROSITE" id="PS50134"/>
    </source>
</evidence>
<organism evidence="15 16">
    <name type="scientific">Batillaria attramentaria</name>
    <dbReference type="NCBI Taxonomy" id="370345"/>
    <lineage>
        <taxon>Eukaryota</taxon>
        <taxon>Metazoa</taxon>
        <taxon>Spiralia</taxon>
        <taxon>Lophotrochozoa</taxon>
        <taxon>Mollusca</taxon>
        <taxon>Gastropoda</taxon>
        <taxon>Caenogastropoda</taxon>
        <taxon>Sorbeoconcha</taxon>
        <taxon>Cerithioidea</taxon>
        <taxon>Batillariidae</taxon>
        <taxon>Batillaria</taxon>
    </lineage>
</organism>
<gene>
    <name evidence="15" type="ORF">BaRGS_00022808</name>
</gene>
<evidence type="ECO:0000256" key="6">
    <source>
        <dbReference type="ARBA" id="ARBA00022833"/>
    </source>
</evidence>
<dbReference type="GO" id="GO:0005634">
    <property type="term" value="C:nucleus"/>
    <property type="evidence" value="ECO:0007669"/>
    <property type="project" value="UniProtKB-SubCell"/>
</dbReference>
<dbReference type="EC" id="2.3.1.48" evidence="2"/>
<evidence type="ECO:0000256" key="9">
    <source>
        <dbReference type="ARBA" id="ARBA00023163"/>
    </source>
</evidence>
<dbReference type="Gene3D" id="1.20.1020.10">
    <property type="entry name" value="TAZ domain"/>
    <property type="match status" value="1"/>
</dbReference>
<dbReference type="PANTHER" id="PTHR13808:SF1">
    <property type="entry name" value="HISTONE ACETYLTRANSFERASE"/>
    <property type="match status" value="1"/>
</dbReference>
<dbReference type="EMBL" id="JACVVK020000186">
    <property type="protein sequence ID" value="KAK7485942.1"/>
    <property type="molecule type" value="Genomic_DNA"/>
</dbReference>
<keyword evidence="6 12" id="KW-0862">Zinc</keyword>
<keyword evidence="16" id="KW-1185">Reference proteome</keyword>
<keyword evidence="4 12" id="KW-0479">Metal-binding</keyword>
<evidence type="ECO:0000256" key="5">
    <source>
        <dbReference type="ARBA" id="ARBA00022771"/>
    </source>
</evidence>
<proteinExistence type="predicted"/>
<comment type="subcellular location">
    <subcellularLocation>
        <location evidence="1">Nucleus</location>
    </subcellularLocation>
</comment>
<feature type="compositionally biased region" description="Polar residues" evidence="13">
    <location>
        <begin position="14"/>
        <end position="30"/>
    </location>
</feature>
<feature type="zinc finger region" description="TAZ-type" evidence="12">
    <location>
        <begin position="31"/>
        <end position="114"/>
    </location>
</feature>
<evidence type="ECO:0000256" key="1">
    <source>
        <dbReference type="ARBA" id="ARBA00004123"/>
    </source>
</evidence>
<feature type="domain" description="TAZ-type" evidence="14">
    <location>
        <begin position="31"/>
        <end position="114"/>
    </location>
</feature>
<evidence type="ECO:0000256" key="11">
    <source>
        <dbReference type="ARBA" id="ARBA00048017"/>
    </source>
</evidence>
<dbReference type="Proteomes" id="UP001519460">
    <property type="component" value="Unassembled WGS sequence"/>
</dbReference>
<dbReference type="PANTHER" id="PTHR13808">
    <property type="entry name" value="CBP/P300-RELATED"/>
    <property type="match status" value="1"/>
</dbReference>
<sequence length="137" mass="15443">MAETEREPPKMAEPTQNAETSAPQKPTESSPDSRRQFVLRATQTLVHACQCKDRDCSLEGCQQMRNNLTHSKSCARKSTGDCPVCKHLIALCCYHAKHCHLKATECRVPLCGQLKQKLEQQRKLHQAEAPSQRTKTD</sequence>
<keyword evidence="8" id="KW-0805">Transcription regulation</keyword>
<dbReference type="Pfam" id="PF02135">
    <property type="entry name" value="zf-TAZ"/>
    <property type="match status" value="1"/>
</dbReference>